<organism evidence="2 3">
    <name type="scientific">Gigaspora margarita</name>
    <dbReference type="NCBI Taxonomy" id="4874"/>
    <lineage>
        <taxon>Eukaryota</taxon>
        <taxon>Fungi</taxon>
        <taxon>Fungi incertae sedis</taxon>
        <taxon>Mucoromycota</taxon>
        <taxon>Glomeromycotina</taxon>
        <taxon>Glomeromycetes</taxon>
        <taxon>Diversisporales</taxon>
        <taxon>Gigasporaceae</taxon>
        <taxon>Gigaspora</taxon>
    </lineage>
</organism>
<dbReference type="AlphaFoldDB" id="A0A8H4ASV0"/>
<gene>
    <name evidence="2" type="ORF">F8M41_012624</name>
</gene>
<evidence type="ECO:0000313" key="3">
    <source>
        <dbReference type="Proteomes" id="UP000439903"/>
    </source>
</evidence>
<reference evidence="2 3" key="1">
    <citation type="journal article" date="2019" name="Environ. Microbiol.">
        <title>At the nexus of three kingdoms: the genome of the mycorrhizal fungus Gigaspora margarita provides insights into plant, endobacterial and fungal interactions.</title>
        <authorList>
            <person name="Venice F."/>
            <person name="Ghignone S."/>
            <person name="Salvioli di Fossalunga A."/>
            <person name="Amselem J."/>
            <person name="Novero M."/>
            <person name="Xianan X."/>
            <person name="Sedzielewska Toro K."/>
            <person name="Morin E."/>
            <person name="Lipzen A."/>
            <person name="Grigoriev I.V."/>
            <person name="Henrissat B."/>
            <person name="Martin F.M."/>
            <person name="Bonfante P."/>
        </authorList>
    </citation>
    <scope>NUCLEOTIDE SEQUENCE [LARGE SCALE GENOMIC DNA]</scope>
    <source>
        <strain evidence="2 3">BEG34</strain>
    </source>
</reference>
<comment type="caution">
    <text evidence="2">The sequence shown here is derived from an EMBL/GenBank/DDBJ whole genome shotgun (WGS) entry which is preliminary data.</text>
</comment>
<accession>A0A8H4ASV0</accession>
<evidence type="ECO:0000256" key="1">
    <source>
        <dbReference type="SAM" id="MobiDB-lite"/>
    </source>
</evidence>
<dbReference type="OrthoDB" id="10524621at2759"/>
<proteinExistence type="predicted"/>
<evidence type="ECO:0000313" key="2">
    <source>
        <dbReference type="EMBL" id="KAF0529735.1"/>
    </source>
</evidence>
<feature type="compositionally biased region" description="Basic and acidic residues" evidence="1">
    <location>
        <begin position="56"/>
        <end position="66"/>
    </location>
</feature>
<dbReference type="EMBL" id="WTPW01000257">
    <property type="protein sequence ID" value="KAF0529735.1"/>
    <property type="molecule type" value="Genomic_DNA"/>
</dbReference>
<keyword evidence="3" id="KW-1185">Reference proteome</keyword>
<feature type="region of interest" description="Disordered" evidence="1">
    <location>
        <begin position="51"/>
        <end position="89"/>
    </location>
</feature>
<protein>
    <submittedName>
        <fullName evidence="2">Uncharacterized protein</fullName>
    </submittedName>
</protein>
<dbReference type="Proteomes" id="UP000439903">
    <property type="component" value="Unassembled WGS sequence"/>
</dbReference>
<sequence length="89" mass="10016">MAANIIILDPPKISKEHPDIKYTSKFINTREISQHFDVGSKCMEFAIPDDAPADAMDIRRSKRISDDAPASAMDSRRSKRQKTDQVSPI</sequence>
<name>A0A8H4ASV0_GIGMA</name>